<dbReference type="EMBL" id="VLKO01000013">
    <property type="protein sequence ID" value="TWH99678.1"/>
    <property type="molecule type" value="Genomic_DNA"/>
</dbReference>
<accession>A0ABY3FK09</accession>
<evidence type="ECO:0000313" key="3">
    <source>
        <dbReference type="Proteomes" id="UP000317519"/>
    </source>
</evidence>
<keyword evidence="1" id="KW-0732">Signal</keyword>
<feature type="signal peptide" evidence="1">
    <location>
        <begin position="1"/>
        <end position="23"/>
    </location>
</feature>
<proteinExistence type="predicted"/>
<dbReference type="Proteomes" id="UP000317519">
    <property type="component" value="Unassembled WGS sequence"/>
</dbReference>
<keyword evidence="3" id="KW-1185">Reference proteome</keyword>
<name>A0ABY3FK09_9FLAO</name>
<reference evidence="2 3" key="1">
    <citation type="journal article" date="2015" name="Stand. Genomic Sci.">
        <title>Genomic Encyclopedia of Bacterial and Archaeal Type Strains, Phase III: the genomes of soil and plant-associated and newly described type strains.</title>
        <authorList>
            <person name="Whitman W.B."/>
            <person name="Woyke T."/>
            <person name="Klenk H.P."/>
            <person name="Zhou Y."/>
            <person name="Lilburn T.G."/>
            <person name="Beck B.J."/>
            <person name="De Vos P."/>
            <person name="Vandamme P."/>
            <person name="Eisen J.A."/>
            <person name="Garrity G."/>
            <person name="Hugenholtz P."/>
            <person name="Kyrpides N.C."/>
        </authorList>
    </citation>
    <scope>NUCLEOTIDE SEQUENCE [LARGE SCALE GENOMIC DNA]</scope>
    <source>
        <strain evidence="2 3">CGMCC 1.6847</strain>
    </source>
</reference>
<protein>
    <recommendedName>
        <fullName evidence="4">DUF1735 domain-containing protein</fullName>
    </recommendedName>
</protein>
<organism evidence="2 3">
    <name type="scientific">Flavobacterium tiangeerense</name>
    <dbReference type="NCBI Taxonomy" id="459471"/>
    <lineage>
        <taxon>Bacteria</taxon>
        <taxon>Pseudomonadati</taxon>
        <taxon>Bacteroidota</taxon>
        <taxon>Flavobacteriia</taxon>
        <taxon>Flavobacteriales</taxon>
        <taxon>Flavobacteriaceae</taxon>
        <taxon>Flavobacterium</taxon>
    </lineage>
</organism>
<evidence type="ECO:0000256" key="1">
    <source>
        <dbReference type="SAM" id="SignalP"/>
    </source>
</evidence>
<evidence type="ECO:0000313" key="2">
    <source>
        <dbReference type="EMBL" id="TWH99678.1"/>
    </source>
</evidence>
<comment type="caution">
    <text evidence="2">The sequence shown here is derived from an EMBL/GenBank/DDBJ whole genome shotgun (WGS) entry which is preliminary data.</text>
</comment>
<sequence>MKRSLITFVYSCISIVFLFTSCASDVDFDQVNTLKLEPVFIANLAYFEVPAPDFVDNGQEQSLVFDVPAVDVFSDKFFRDNLKKASIFTEMENTINRAYEVELLFLDKDNTTVYSANLNVPAYSGTVNKVNRTDDFENVQLDLLKRTTKIAFILRMSPGQPLTETSSGKLILRSGVTAYLVVE</sequence>
<feature type="chain" id="PRO_5047311458" description="DUF1735 domain-containing protein" evidence="1">
    <location>
        <begin position="24"/>
        <end position="183"/>
    </location>
</feature>
<evidence type="ECO:0008006" key="4">
    <source>
        <dbReference type="Google" id="ProtNLM"/>
    </source>
</evidence>
<gene>
    <name evidence="2" type="ORF">IQ05_03018</name>
</gene>
<dbReference type="PROSITE" id="PS51257">
    <property type="entry name" value="PROKAR_LIPOPROTEIN"/>
    <property type="match status" value="1"/>
</dbReference>
<dbReference type="RefSeq" id="WP_144894091.1">
    <property type="nucleotide sequence ID" value="NZ_VLKO01000013.1"/>
</dbReference>